<reference evidence="2" key="1">
    <citation type="journal article" date="2019" name="bioRxiv">
        <title>The Genome of the Zebra Mussel, Dreissena polymorpha: A Resource for Invasive Species Research.</title>
        <authorList>
            <person name="McCartney M.A."/>
            <person name="Auch B."/>
            <person name="Kono T."/>
            <person name="Mallez S."/>
            <person name="Zhang Y."/>
            <person name="Obille A."/>
            <person name="Becker A."/>
            <person name="Abrahante J.E."/>
            <person name="Garbe J."/>
            <person name="Badalamenti J.P."/>
            <person name="Herman A."/>
            <person name="Mangelson H."/>
            <person name="Liachko I."/>
            <person name="Sullivan S."/>
            <person name="Sone E.D."/>
            <person name="Koren S."/>
            <person name="Silverstein K.A.T."/>
            <person name="Beckman K.B."/>
            <person name="Gohl D.M."/>
        </authorList>
    </citation>
    <scope>NUCLEOTIDE SEQUENCE</scope>
    <source>
        <strain evidence="2">Duluth1</strain>
        <tissue evidence="2">Whole animal</tissue>
    </source>
</reference>
<keyword evidence="3" id="KW-1185">Reference proteome</keyword>
<dbReference type="AlphaFoldDB" id="A0A9D4KNU3"/>
<gene>
    <name evidence="2" type="ORF">DPMN_116139</name>
</gene>
<evidence type="ECO:0000313" key="2">
    <source>
        <dbReference type="EMBL" id="KAH3842637.1"/>
    </source>
</evidence>
<name>A0A9D4KNU3_DREPO</name>
<dbReference type="Proteomes" id="UP000828390">
    <property type="component" value="Unassembled WGS sequence"/>
</dbReference>
<proteinExistence type="predicted"/>
<evidence type="ECO:0000313" key="3">
    <source>
        <dbReference type="Proteomes" id="UP000828390"/>
    </source>
</evidence>
<dbReference type="EMBL" id="JAIWYP010000004">
    <property type="protein sequence ID" value="KAH3842637.1"/>
    <property type="molecule type" value="Genomic_DNA"/>
</dbReference>
<evidence type="ECO:0000256" key="1">
    <source>
        <dbReference type="SAM" id="MobiDB-lite"/>
    </source>
</evidence>
<protein>
    <submittedName>
        <fullName evidence="2">Uncharacterized protein</fullName>
    </submittedName>
</protein>
<feature type="compositionally biased region" description="Polar residues" evidence="1">
    <location>
        <begin position="83"/>
        <end position="94"/>
    </location>
</feature>
<feature type="region of interest" description="Disordered" evidence="1">
    <location>
        <begin position="47"/>
        <end position="110"/>
    </location>
</feature>
<accession>A0A9D4KNU3</accession>
<comment type="caution">
    <text evidence="2">The sequence shown here is derived from an EMBL/GenBank/DDBJ whole genome shotgun (WGS) entry which is preliminary data.</text>
</comment>
<feature type="compositionally biased region" description="Basic and acidic residues" evidence="1">
    <location>
        <begin position="47"/>
        <end position="67"/>
    </location>
</feature>
<organism evidence="2 3">
    <name type="scientific">Dreissena polymorpha</name>
    <name type="common">Zebra mussel</name>
    <name type="synonym">Mytilus polymorpha</name>
    <dbReference type="NCBI Taxonomy" id="45954"/>
    <lineage>
        <taxon>Eukaryota</taxon>
        <taxon>Metazoa</taxon>
        <taxon>Spiralia</taxon>
        <taxon>Lophotrochozoa</taxon>
        <taxon>Mollusca</taxon>
        <taxon>Bivalvia</taxon>
        <taxon>Autobranchia</taxon>
        <taxon>Heteroconchia</taxon>
        <taxon>Euheterodonta</taxon>
        <taxon>Imparidentia</taxon>
        <taxon>Neoheterodontei</taxon>
        <taxon>Myida</taxon>
        <taxon>Dreissenoidea</taxon>
        <taxon>Dreissenidae</taxon>
        <taxon>Dreissena</taxon>
    </lineage>
</organism>
<sequence>MGILEVAAEYPKPIDASTIDKSSRKQNFGIITCIKLTNCQPLAETVDGRTNERTNRRSNGRSDERMDGRKKRQRTDARMNEGIMNSTAQYSQETRSAETSDCRTNNQKQV</sequence>
<reference evidence="2" key="2">
    <citation type="submission" date="2020-11" db="EMBL/GenBank/DDBJ databases">
        <authorList>
            <person name="McCartney M.A."/>
            <person name="Auch B."/>
            <person name="Kono T."/>
            <person name="Mallez S."/>
            <person name="Becker A."/>
            <person name="Gohl D.M."/>
            <person name="Silverstein K.A.T."/>
            <person name="Koren S."/>
            <person name="Bechman K.B."/>
            <person name="Herman A."/>
            <person name="Abrahante J.E."/>
            <person name="Garbe J."/>
        </authorList>
    </citation>
    <scope>NUCLEOTIDE SEQUENCE</scope>
    <source>
        <strain evidence="2">Duluth1</strain>
        <tissue evidence="2">Whole animal</tissue>
    </source>
</reference>